<reference evidence="2 3" key="2">
    <citation type="journal article" date="2018" name="Int. J. Syst. Evol. Microbiol.">
        <title>Marinobacterium aestuarii sp. nov., a benzene-degrading marine bacterium isolated from estuary sediment.</title>
        <authorList>
            <person name="Bae S.S."/>
            <person name="Jung J."/>
            <person name="Chung D."/>
            <person name="Baek K."/>
        </authorList>
    </citation>
    <scope>NUCLEOTIDE SEQUENCE [LARGE SCALE GENOMIC DNA]</scope>
    <source>
        <strain evidence="2 3">ST58-10</strain>
    </source>
</reference>
<dbReference type="KEGG" id="mars:A8C75_15730"/>
<reference evidence="3" key="1">
    <citation type="submission" date="2016-05" db="EMBL/GenBank/DDBJ databases">
        <authorList>
            <person name="Baek K."/>
            <person name="Yang S.-J."/>
        </authorList>
    </citation>
    <scope>NUCLEOTIDE SEQUENCE [LARGE SCALE GENOMIC DNA]</scope>
    <source>
        <strain evidence="3">ST58-10</strain>
    </source>
</reference>
<dbReference type="InterPro" id="IPR035919">
    <property type="entry name" value="EAL_sf"/>
</dbReference>
<dbReference type="PROSITE" id="PS50883">
    <property type="entry name" value="EAL"/>
    <property type="match status" value="1"/>
</dbReference>
<dbReference type="PANTHER" id="PTHR33121:SF82">
    <property type="entry name" value="SIGNAL TRANSDUCTION PROTEIN CONTAINING A EAL DOMAIN"/>
    <property type="match status" value="1"/>
</dbReference>
<gene>
    <name evidence="2" type="ORF">A8C75_15730</name>
</gene>
<dbReference type="GO" id="GO:0071111">
    <property type="term" value="F:cyclic-guanylate-specific phosphodiesterase activity"/>
    <property type="evidence" value="ECO:0007669"/>
    <property type="project" value="InterPro"/>
</dbReference>
<dbReference type="InterPro" id="IPR018842">
    <property type="entry name" value="YkuI_C"/>
</dbReference>
<dbReference type="RefSeq" id="WP_067384483.1">
    <property type="nucleotide sequence ID" value="NZ_CP015839.1"/>
</dbReference>
<dbReference type="Pfam" id="PF10388">
    <property type="entry name" value="YkuI_C"/>
    <property type="match status" value="1"/>
</dbReference>
<dbReference type="Gene3D" id="3.30.450.20">
    <property type="entry name" value="PAS domain"/>
    <property type="match status" value="1"/>
</dbReference>
<dbReference type="SMART" id="SM00052">
    <property type="entry name" value="EAL"/>
    <property type="match status" value="1"/>
</dbReference>
<protein>
    <submittedName>
        <fullName evidence="2">Diguanylate phosphodiesterase</fullName>
    </submittedName>
</protein>
<dbReference type="InterPro" id="IPR050706">
    <property type="entry name" value="Cyclic-di-GMP_PDE-like"/>
</dbReference>
<feature type="domain" description="EAL" evidence="1">
    <location>
        <begin position="1"/>
        <end position="240"/>
    </location>
</feature>
<evidence type="ECO:0000313" key="2">
    <source>
        <dbReference type="EMBL" id="ANG63781.1"/>
    </source>
</evidence>
<dbReference type="SUPFAM" id="SSF103190">
    <property type="entry name" value="Sensory domain-like"/>
    <property type="match status" value="1"/>
</dbReference>
<name>A0A1A9F1M0_9GAMM</name>
<dbReference type="OrthoDB" id="1673646at2"/>
<dbReference type="AlphaFoldDB" id="A0A1A9F1M0"/>
<dbReference type="CDD" id="cd01948">
    <property type="entry name" value="EAL"/>
    <property type="match status" value="1"/>
</dbReference>
<dbReference type="Gene3D" id="3.20.20.450">
    <property type="entry name" value="EAL domain"/>
    <property type="match status" value="1"/>
</dbReference>
<keyword evidence="3" id="KW-1185">Reference proteome</keyword>
<dbReference type="SUPFAM" id="SSF141868">
    <property type="entry name" value="EAL domain-like"/>
    <property type="match status" value="1"/>
</dbReference>
<dbReference type="Pfam" id="PF00563">
    <property type="entry name" value="EAL"/>
    <property type="match status" value="1"/>
</dbReference>
<evidence type="ECO:0000313" key="3">
    <source>
        <dbReference type="Proteomes" id="UP000078070"/>
    </source>
</evidence>
<dbReference type="PANTHER" id="PTHR33121">
    <property type="entry name" value="CYCLIC DI-GMP PHOSPHODIESTERASE PDEF"/>
    <property type="match status" value="1"/>
</dbReference>
<dbReference type="InterPro" id="IPR029151">
    <property type="entry name" value="Sensor-like_sf"/>
</dbReference>
<dbReference type="STRING" id="1821621.A8C75_15730"/>
<sequence>MSETVFPWFQPIVEVASGRVAGFEALARRRGPTGEVESAADIFSDPARSAAERLDVDRSVRYQALQKFSTLAGPQFLSLNLSPEWIDNLQARDDQPTLSMIRQLGLDPARLILEITEHNGKIEQIQRQASRYRAAGIGIAYDDFGTGFQQLDRLLAFTPNLIKLDLRMFHHGACSAHKEAILQMVGQMGAQLGSKIVCEGVETAEDFYLALQCNASYVQGFVFAPALPEFVDANSTKARVRQLLNQRLDMTVEHTARAQWNEKRLHSSLLALRDLLLTGDGSAALDNYHPSPDIQRLYICNREGDQTSPNYSFHQGQWQTDSSVIGNNWSWRPYFYQLIGSTDYQRRILRSAPYLDISTGQRCVTLSLALDNRRVLLVDVSAPQRLGSSDSCHSELMPRLNGAA</sequence>
<accession>A0A1A9F1M0</accession>
<proteinExistence type="predicted"/>
<dbReference type="InterPro" id="IPR001633">
    <property type="entry name" value="EAL_dom"/>
</dbReference>
<organism evidence="2 3">
    <name type="scientific">Marinobacterium aestuarii</name>
    <dbReference type="NCBI Taxonomy" id="1821621"/>
    <lineage>
        <taxon>Bacteria</taxon>
        <taxon>Pseudomonadati</taxon>
        <taxon>Pseudomonadota</taxon>
        <taxon>Gammaproteobacteria</taxon>
        <taxon>Oceanospirillales</taxon>
        <taxon>Oceanospirillaceae</taxon>
        <taxon>Marinobacterium</taxon>
    </lineage>
</organism>
<dbReference type="Proteomes" id="UP000078070">
    <property type="component" value="Chromosome"/>
</dbReference>
<evidence type="ECO:0000259" key="1">
    <source>
        <dbReference type="PROSITE" id="PS50883"/>
    </source>
</evidence>
<dbReference type="EMBL" id="CP015839">
    <property type="protein sequence ID" value="ANG63781.1"/>
    <property type="molecule type" value="Genomic_DNA"/>
</dbReference>